<protein>
    <submittedName>
        <fullName evidence="1">Uncharacterized protein</fullName>
    </submittedName>
</protein>
<dbReference type="RefSeq" id="WP_029428537.1">
    <property type="nucleotide sequence ID" value="NZ_CP012801.1"/>
</dbReference>
<evidence type="ECO:0000313" key="2">
    <source>
        <dbReference type="Proteomes" id="UP000061809"/>
    </source>
</evidence>
<evidence type="ECO:0000313" key="1">
    <source>
        <dbReference type="EMBL" id="ALJ58123.1"/>
    </source>
</evidence>
<dbReference type="KEGG" id="bcel:BcellWH2_00861"/>
<proteinExistence type="predicted"/>
<organism evidence="1 2">
    <name type="scientific">Bacteroides cellulosilyticus</name>
    <dbReference type="NCBI Taxonomy" id="246787"/>
    <lineage>
        <taxon>Bacteria</taxon>
        <taxon>Pseudomonadati</taxon>
        <taxon>Bacteroidota</taxon>
        <taxon>Bacteroidia</taxon>
        <taxon>Bacteroidales</taxon>
        <taxon>Bacteroidaceae</taxon>
        <taxon>Bacteroides</taxon>
    </lineage>
</organism>
<name>A0A0N7IER3_9BACE</name>
<accession>A0A0N7IER3</accession>
<gene>
    <name evidence="1" type="ORF">BcellWH2_00861</name>
</gene>
<sequence>MRQYRVCDSIDAYEFEKSLDKACTELDRVDGMSEAEACTYCNTDTKEEALQSIQEEIEYIEFQLDRMAV</sequence>
<dbReference type="Proteomes" id="UP000061809">
    <property type="component" value="Chromosome"/>
</dbReference>
<dbReference type="EMBL" id="CP012801">
    <property type="protein sequence ID" value="ALJ58123.1"/>
    <property type="molecule type" value="Genomic_DNA"/>
</dbReference>
<reference evidence="1 2" key="1">
    <citation type="journal article" date="2015" name="Science">
        <title>Genetic determinants of in vivo fitness and diet responsiveness in multiple human gut Bacteroides.</title>
        <authorList>
            <person name="Wu M."/>
            <person name="McNulty N.P."/>
            <person name="Rodionov D.A."/>
            <person name="Khoroshkin M.S."/>
            <person name="Griffin N.W."/>
            <person name="Cheng J."/>
            <person name="Latreille P."/>
            <person name="Kerstetter R.A."/>
            <person name="Terrapon N."/>
            <person name="Henrissat B."/>
            <person name="Osterman A.L."/>
            <person name="Gordon J.I."/>
        </authorList>
    </citation>
    <scope>NUCLEOTIDE SEQUENCE [LARGE SCALE GENOMIC DNA]</scope>
    <source>
        <strain evidence="1 2">WH2</strain>
    </source>
</reference>
<dbReference type="PATRIC" id="fig|246787.4.peg.889"/>
<dbReference type="AlphaFoldDB" id="A0A0N7IER3"/>